<keyword evidence="3" id="KW-1185">Reference proteome</keyword>
<evidence type="ECO:0000313" key="2">
    <source>
        <dbReference type="EMBL" id="SQH35419.1"/>
    </source>
</evidence>
<evidence type="ECO:0000256" key="1">
    <source>
        <dbReference type="SAM" id="SignalP"/>
    </source>
</evidence>
<accession>A0ABY1VTV5</accession>
<protein>
    <submittedName>
        <fullName evidence="2">Uncharacterized protein</fullName>
    </submittedName>
</protein>
<evidence type="ECO:0000313" key="3">
    <source>
        <dbReference type="Proteomes" id="UP000249400"/>
    </source>
</evidence>
<sequence length="57" mass="6237">MKSTFSKFLLVSVMLGLSGSVISTNAFATEPAKTFTAQMKSKYTLSEISDILKKDML</sequence>
<gene>
    <name evidence="2" type="ORF">NCTC8502_00336</name>
</gene>
<dbReference type="EMBL" id="LS483429">
    <property type="protein sequence ID" value="SQH35419.1"/>
    <property type="molecule type" value="Genomic_DNA"/>
</dbReference>
<reference evidence="2 3" key="1">
    <citation type="submission" date="2018-06" db="EMBL/GenBank/DDBJ databases">
        <authorList>
            <consortium name="Pathogen Informatics"/>
            <person name="Doyle S."/>
        </authorList>
    </citation>
    <scope>NUCLEOTIDE SEQUENCE [LARGE SCALE GENOMIC DNA]</scope>
    <source>
        <strain evidence="2 3">NCTC8502</strain>
    </source>
</reference>
<feature type="chain" id="PRO_5047547058" evidence="1">
    <location>
        <begin position="29"/>
        <end position="57"/>
    </location>
</feature>
<keyword evidence="1" id="KW-0732">Signal</keyword>
<dbReference type="RefSeq" id="WP_006995386.1">
    <property type="nucleotide sequence ID" value="NZ_CP082857.1"/>
</dbReference>
<organism evidence="2 3">
    <name type="scientific">Haemophilus aegyptius</name>
    <dbReference type="NCBI Taxonomy" id="197575"/>
    <lineage>
        <taxon>Bacteria</taxon>
        <taxon>Pseudomonadati</taxon>
        <taxon>Pseudomonadota</taxon>
        <taxon>Gammaproteobacteria</taxon>
        <taxon>Pasteurellales</taxon>
        <taxon>Pasteurellaceae</taxon>
        <taxon>Haemophilus</taxon>
    </lineage>
</organism>
<proteinExistence type="predicted"/>
<name>A0ABY1VTV5_HAEAE</name>
<feature type="signal peptide" evidence="1">
    <location>
        <begin position="1"/>
        <end position="28"/>
    </location>
</feature>
<dbReference type="Proteomes" id="UP000249400">
    <property type="component" value="Chromosome 1"/>
</dbReference>